<feature type="repeat" description="ANK" evidence="3">
    <location>
        <begin position="222"/>
        <end position="254"/>
    </location>
</feature>
<evidence type="ECO:0000256" key="2">
    <source>
        <dbReference type="ARBA" id="ARBA00023043"/>
    </source>
</evidence>
<sequence>MDNEYNGPSRHQSRDEREDIEMTKLMPNSDFWENYQTGPERKSSVRAKQFSLSLHQCARNGDESKMKYLLKSKDPPLIKRINQLDTKQFTPLHYAARYNRLNIVKLLVEAGADVQPVGKDEITPLHHAAGYGNDKEKLRKSLISISDEDRGVTGHMASTNHSEHDKWGSVVCYLVSKGANINALDITGQTPLHYAAKRGNEAGCRDLIYFKSKIIIEAKDIQGITPLHLTIVYNQLEIARMLIQAGANLMCKDNEGTTPLHYAAMEGNTELVQMLFDAGDSISEMVIATVNEGLSTPLHLAVENGHYDVAKLLLDNHSGVNKPRENFMYPLHLAVYADVSIAQLLVENHAKIDAVNGYMETALHRASMYDNVEVAKLLIERYVLLLLAFACYKFKCSQGAWYSYS</sequence>
<dbReference type="PROSITE" id="PS50297">
    <property type="entry name" value="ANK_REP_REGION"/>
    <property type="match status" value="4"/>
</dbReference>
<keyword evidence="1" id="KW-0677">Repeat</keyword>
<dbReference type="InterPro" id="IPR002110">
    <property type="entry name" value="Ankyrin_rpt"/>
</dbReference>
<dbReference type="Pfam" id="PF12796">
    <property type="entry name" value="Ank_2"/>
    <property type="match status" value="2"/>
</dbReference>
<dbReference type="PANTHER" id="PTHR24178">
    <property type="entry name" value="MOLTING PROTEIN MLT-4"/>
    <property type="match status" value="1"/>
</dbReference>
<dbReference type="EMBL" id="HACG01020654">
    <property type="protein sequence ID" value="CEK67519.1"/>
    <property type="molecule type" value="Transcribed_RNA"/>
</dbReference>
<dbReference type="InterPro" id="IPR036770">
    <property type="entry name" value="Ankyrin_rpt-contain_sf"/>
</dbReference>
<feature type="repeat" description="ANK" evidence="3">
    <location>
        <begin position="255"/>
        <end position="283"/>
    </location>
</feature>
<feature type="compositionally biased region" description="Basic and acidic residues" evidence="4">
    <location>
        <begin position="12"/>
        <end position="22"/>
    </location>
</feature>
<accession>A0A0B6ZFZ5</accession>
<organism evidence="5">
    <name type="scientific">Arion vulgaris</name>
    <dbReference type="NCBI Taxonomy" id="1028688"/>
    <lineage>
        <taxon>Eukaryota</taxon>
        <taxon>Metazoa</taxon>
        <taxon>Spiralia</taxon>
        <taxon>Lophotrochozoa</taxon>
        <taxon>Mollusca</taxon>
        <taxon>Gastropoda</taxon>
        <taxon>Heterobranchia</taxon>
        <taxon>Euthyneura</taxon>
        <taxon>Panpulmonata</taxon>
        <taxon>Eupulmonata</taxon>
        <taxon>Stylommatophora</taxon>
        <taxon>Helicina</taxon>
        <taxon>Arionoidea</taxon>
        <taxon>Arionidae</taxon>
        <taxon>Arion</taxon>
    </lineage>
</organism>
<dbReference type="PROSITE" id="PS50088">
    <property type="entry name" value="ANK_REPEAT"/>
    <property type="match status" value="4"/>
</dbReference>
<dbReference type="AlphaFoldDB" id="A0A0B6ZFZ5"/>
<dbReference type="SUPFAM" id="SSF48403">
    <property type="entry name" value="Ankyrin repeat"/>
    <property type="match status" value="1"/>
</dbReference>
<protein>
    <submittedName>
        <fullName evidence="5">Uncharacterized protein</fullName>
    </submittedName>
</protein>
<dbReference type="PRINTS" id="PR01415">
    <property type="entry name" value="ANKYRIN"/>
</dbReference>
<evidence type="ECO:0000256" key="3">
    <source>
        <dbReference type="PROSITE-ProRule" id="PRU00023"/>
    </source>
</evidence>
<reference evidence="5" key="1">
    <citation type="submission" date="2014-12" db="EMBL/GenBank/DDBJ databases">
        <title>Insight into the proteome of Arion vulgaris.</title>
        <authorList>
            <person name="Aradska J."/>
            <person name="Bulat T."/>
            <person name="Smidak R."/>
            <person name="Sarate P."/>
            <person name="Gangsoo J."/>
            <person name="Sialana F."/>
            <person name="Bilban M."/>
            <person name="Lubec G."/>
        </authorList>
    </citation>
    <scope>NUCLEOTIDE SEQUENCE</scope>
    <source>
        <tissue evidence="5">Skin</tissue>
    </source>
</reference>
<proteinExistence type="predicted"/>
<name>A0A0B6ZFZ5_9EUPU</name>
<evidence type="ECO:0000313" key="5">
    <source>
        <dbReference type="EMBL" id="CEK67519.1"/>
    </source>
</evidence>
<dbReference type="Gene3D" id="1.25.40.20">
    <property type="entry name" value="Ankyrin repeat-containing domain"/>
    <property type="match status" value="3"/>
</dbReference>
<evidence type="ECO:0000256" key="1">
    <source>
        <dbReference type="ARBA" id="ARBA00022737"/>
    </source>
</evidence>
<keyword evidence="2 3" id="KW-0040">ANK repeat</keyword>
<gene>
    <name evidence="5" type="primary">ORF62907</name>
</gene>
<dbReference type="Pfam" id="PF13637">
    <property type="entry name" value="Ank_4"/>
    <property type="match status" value="2"/>
</dbReference>
<feature type="repeat" description="ANK" evidence="3">
    <location>
        <begin position="87"/>
        <end position="119"/>
    </location>
</feature>
<evidence type="ECO:0000256" key="4">
    <source>
        <dbReference type="SAM" id="MobiDB-lite"/>
    </source>
</evidence>
<dbReference type="SMART" id="SM00248">
    <property type="entry name" value="ANK"/>
    <property type="match status" value="9"/>
</dbReference>
<feature type="non-terminal residue" evidence="5">
    <location>
        <position position="405"/>
    </location>
</feature>
<feature type="repeat" description="ANK" evidence="3">
    <location>
        <begin position="293"/>
        <end position="325"/>
    </location>
</feature>
<feature type="region of interest" description="Disordered" evidence="4">
    <location>
        <begin position="1"/>
        <end position="22"/>
    </location>
</feature>